<dbReference type="Proteomes" id="UP000546701">
    <property type="component" value="Unassembled WGS sequence"/>
</dbReference>
<organism evidence="2 3">
    <name type="scientific">Sphingomonas prati</name>
    <dbReference type="NCBI Taxonomy" id="1843237"/>
    <lineage>
        <taxon>Bacteria</taxon>
        <taxon>Pseudomonadati</taxon>
        <taxon>Pseudomonadota</taxon>
        <taxon>Alphaproteobacteria</taxon>
        <taxon>Sphingomonadales</taxon>
        <taxon>Sphingomonadaceae</taxon>
        <taxon>Sphingomonas</taxon>
    </lineage>
</organism>
<dbReference type="InterPro" id="IPR018684">
    <property type="entry name" value="DUF2171"/>
</dbReference>
<feature type="transmembrane region" description="Helical" evidence="1">
    <location>
        <begin position="125"/>
        <end position="147"/>
    </location>
</feature>
<sequence length="592" mass="63005">MIPRTAPLDIPRGPLRPILWLWPFALALLLAVPVLRSAPLVQDSFWIDYVWAQRFHAALANGTVYPRWLDGSFGGLGAPVFYFYAPLSFYAVAFVMALGLPAYPALIATFILLHAASGLTMRRWLGGHGVAPNAGALLYMLLPYHLIDFHRRGALAEFAAFALLPLVARAVCRAGDQRGIAGLAVSYAALVMTHLPTALLASLLLILPLALHPACRPRLPTIAAGLLLGLALASVYLLPALLLQRHVDMAFLWRQPGLTPAAWSLLAPDRWVSPAAGMVFASLEIALAVAAVGLWRSTARFWPAVTLFACLVAANMVPGFWALPLLAKVQFPWRALTIAEFALATAFAGAIASGAGHIRSLWLVPALALAVPIVTTPFAAGHPTLAELDRDAPDVPEYLPAAGPIRSSIAAEALARHTPDITTRAGLQTSRRFWFPGVLARCAGGLVPTSVDPATGLVRHPAGPRCLLSTGLTTVEQIGWAVSACAVLLCLLLTTCTLRRAGALKPRSQDEGAIPMVDLTQIKEHANVIGADGVHVGTVDHLDGDRIKLTKNDSGDGKHHYIATGLVAEVEGNDVRLSANADVAISIFEESE</sequence>
<keyword evidence="1" id="KW-0812">Transmembrane</keyword>
<keyword evidence="3" id="KW-1185">Reference proteome</keyword>
<comment type="caution">
    <text evidence="2">The sequence shown here is derived from an EMBL/GenBank/DDBJ whole genome shotgun (WGS) entry which is preliminary data.</text>
</comment>
<evidence type="ECO:0000313" key="3">
    <source>
        <dbReference type="Proteomes" id="UP000546701"/>
    </source>
</evidence>
<evidence type="ECO:0000313" key="2">
    <source>
        <dbReference type="EMBL" id="MBB5727903.1"/>
    </source>
</evidence>
<protein>
    <recommendedName>
        <fullName evidence="4">Membrane protein 6-pyruvoyl-tetrahydropterin synthase-related domain-containing protein</fullName>
    </recommendedName>
</protein>
<feature type="transmembrane region" description="Helical" evidence="1">
    <location>
        <begin position="153"/>
        <end position="172"/>
    </location>
</feature>
<reference evidence="2 3" key="1">
    <citation type="submission" date="2020-08" db="EMBL/GenBank/DDBJ databases">
        <title>Genomic Encyclopedia of Type Strains, Phase IV (KMG-IV): sequencing the most valuable type-strain genomes for metagenomic binning, comparative biology and taxonomic classification.</title>
        <authorList>
            <person name="Goeker M."/>
        </authorList>
    </citation>
    <scope>NUCLEOTIDE SEQUENCE [LARGE SCALE GENOMIC DNA]</scope>
    <source>
        <strain evidence="2 3">DSM 103336</strain>
    </source>
</reference>
<dbReference type="AlphaFoldDB" id="A0A7W9BPU6"/>
<dbReference type="Pfam" id="PF09939">
    <property type="entry name" value="DUF2171"/>
    <property type="match status" value="1"/>
</dbReference>
<accession>A0A7W9BPU6</accession>
<keyword evidence="1" id="KW-1133">Transmembrane helix</keyword>
<keyword evidence="1" id="KW-0472">Membrane</keyword>
<evidence type="ECO:0000256" key="1">
    <source>
        <dbReference type="SAM" id="Phobius"/>
    </source>
</evidence>
<feature type="transmembrane region" description="Helical" evidence="1">
    <location>
        <begin position="275"/>
        <end position="295"/>
    </location>
</feature>
<feature type="transmembrane region" description="Helical" evidence="1">
    <location>
        <begin position="301"/>
        <end position="323"/>
    </location>
</feature>
<feature type="transmembrane region" description="Helical" evidence="1">
    <location>
        <begin position="89"/>
        <end position="113"/>
    </location>
</feature>
<evidence type="ECO:0008006" key="4">
    <source>
        <dbReference type="Google" id="ProtNLM"/>
    </source>
</evidence>
<feature type="transmembrane region" description="Helical" evidence="1">
    <location>
        <begin position="361"/>
        <end position="380"/>
    </location>
</feature>
<feature type="transmembrane region" description="Helical" evidence="1">
    <location>
        <begin position="184"/>
        <end position="210"/>
    </location>
</feature>
<dbReference type="EMBL" id="JACIJR010000001">
    <property type="protein sequence ID" value="MBB5727903.1"/>
    <property type="molecule type" value="Genomic_DNA"/>
</dbReference>
<name>A0A7W9BPU6_9SPHN</name>
<feature type="transmembrane region" description="Helical" evidence="1">
    <location>
        <begin position="335"/>
        <end position="355"/>
    </location>
</feature>
<gene>
    <name evidence="2" type="ORF">FHS99_000359</name>
</gene>
<proteinExistence type="predicted"/>
<feature type="transmembrane region" description="Helical" evidence="1">
    <location>
        <begin position="478"/>
        <end position="498"/>
    </location>
</feature>
<feature type="transmembrane region" description="Helical" evidence="1">
    <location>
        <begin position="222"/>
        <end position="243"/>
    </location>
</feature>